<evidence type="ECO:0000256" key="2">
    <source>
        <dbReference type="ARBA" id="ARBA00006228"/>
    </source>
</evidence>
<dbReference type="EMBL" id="CP001823">
    <property type="protein sequence ID" value="ACZ38771.1"/>
    <property type="molecule type" value="Genomic_DNA"/>
</dbReference>
<name>D1C3F4_SPHTD</name>
<sequence>MSLFILRLVLLCGIYLLALGRVSLGDVLVGLIISATLLLLLDHRSQPVQDPPLGRRLIGFVPFFLAAFLDVVLRTWDVAMIVLGRRPAAPDYLEVPIGPRTRIGVAVTGLLVTLAPGSVLVDVDWERGTMLFHVFDASEPDAFRASLARFYERYQRWVFP</sequence>
<dbReference type="Proteomes" id="UP000002027">
    <property type="component" value="Chromosome 1"/>
</dbReference>
<evidence type="ECO:0000256" key="5">
    <source>
        <dbReference type="ARBA" id="ARBA00022989"/>
    </source>
</evidence>
<feature type="transmembrane region" description="Helical" evidence="7">
    <location>
        <begin position="57"/>
        <end position="83"/>
    </location>
</feature>
<reference evidence="8 9" key="2">
    <citation type="journal article" date="2010" name="Stand. Genomic Sci.">
        <title>Complete genome sequence of Desulfohalobium retbaense type strain (HR(100)).</title>
        <authorList>
            <person name="Spring S."/>
            <person name="Nolan M."/>
            <person name="Lapidus A."/>
            <person name="Glavina Del Rio T."/>
            <person name="Copeland A."/>
            <person name="Tice H."/>
            <person name="Cheng J.F."/>
            <person name="Lucas S."/>
            <person name="Land M."/>
            <person name="Chen F."/>
            <person name="Bruce D."/>
            <person name="Goodwin L."/>
            <person name="Pitluck S."/>
            <person name="Ivanova N."/>
            <person name="Mavromatis K."/>
            <person name="Mikhailova N."/>
            <person name="Pati A."/>
            <person name="Chen A."/>
            <person name="Palaniappan K."/>
            <person name="Hauser L."/>
            <person name="Chang Y.J."/>
            <person name="Jeffries C.D."/>
            <person name="Munk C."/>
            <person name="Kiss H."/>
            <person name="Chain P."/>
            <person name="Han C."/>
            <person name="Brettin T."/>
            <person name="Detter J.C."/>
            <person name="Schuler E."/>
            <person name="Goker M."/>
            <person name="Rohde M."/>
            <person name="Bristow J."/>
            <person name="Eisen J.A."/>
            <person name="Markowitz V."/>
            <person name="Hugenholtz P."/>
            <person name="Kyrpides N.C."/>
            <person name="Klenk H.P."/>
        </authorList>
    </citation>
    <scope>NUCLEOTIDE SEQUENCE [LARGE SCALE GENOMIC DNA]</scope>
    <source>
        <strain evidence="9">ATCC 49802 / DSM 20745 / S 6022</strain>
    </source>
</reference>
<gene>
    <name evidence="8" type="ordered locus">Sthe_1336</name>
</gene>
<proteinExistence type="inferred from homology"/>
<keyword evidence="6 7" id="KW-0472">Membrane</keyword>
<dbReference type="GO" id="GO:0005886">
    <property type="term" value="C:plasma membrane"/>
    <property type="evidence" value="ECO:0007669"/>
    <property type="project" value="UniProtKB-SubCell"/>
</dbReference>
<dbReference type="InterPro" id="IPR002758">
    <property type="entry name" value="Cation_antiport_E"/>
</dbReference>
<dbReference type="PANTHER" id="PTHR34584:SF1">
    <property type="entry name" value="NA(+)_H(+) ANTIPORTER SUBUNIT E1"/>
    <property type="match status" value="1"/>
</dbReference>
<keyword evidence="5 7" id="KW-1133">Transmembrane helix</keyword>
<dbReference type="PANTHER" id="PTHR34584">
    <property type="entry name" value="NA(+)/H(+) ANTIPORTER SUBUNIT E1"/>
    <property type="match status" value="1"/>
</dbReference>
<dbReference type="AlphaFoldDB" id="D1C3F4"/>
<evidence type="ECO:0000256" key="3">
    <source>
        <dbReference type="ARBA" id="ARBA00022475"/>
    </source>
</evidence>
<dbReference type="RefSeq" id="WP_012871818.1">
    <property type="nucleotide sequence ID" value="NC_013523.1"/>
</dbReference>
<dbReference type="OrthoDB" id="9800498at2"/>
<comment type="subcellular location">
    <subcellularLocation>
        <location evidence="1">Cell membrane</location>
        <topology evidence="1">Multi-pass membrane protein</topology>
    </subcellularLocation>
</comment>
<keyword evidence="3" id="KW-1003">Cell membrane</keyword>
<protein>
    <submittedName>
        <fullName evidence="8">Cation antiporter</fullName>
    </submittedName>
</protein>
<evidence type="ECO:0000313" key="8">
    <source>
        <dbReference type="EMBL" id="ACZ38771.1"/>
    </source>
</evidence>
<evidence type="ECO:0000256" key="6">
    <source>
        <dbReference type="ARBA" id="ARBA00023136"/>
    </source>
</evidence>
<evidence type="ECO:0000256" key="1">
    <source>
        <dbReference type="ARBA" id="ARBA00004651"/>
    </source>
</evidence>
<keyword evidence="4 7" id="KW-0812">Transmembrane</keyword>
<reference evidence="9" key="1">
    <citation type="submission" date="2009-11" db="EMBL/GenBank/DDBJ databases">
        <title>The complete chromosome 1 of Sphaerobacter thermophilus DSM 20745.</title>
        <authorList>
            <person name="Lucas S."/>
            <person name="Copeland A."/>
            <person name="Lapidus A."/>
            <person name="Glavina del Rio T."/>
            <person name="Dalin E."/>
            <person name="Tice H."/>
            <person name="Bruce D."/>
            <person name="Goodwin L."/>
            <person name="Pitluck S."/>
            <person name="Kyrpides N."/>
            <person name="Mavromatis K."/>
            <person name="Ivanova N."/>
            <person name="Mikhailova N."/>
            <person name="LaButti K.M."/>
            <person name="Clum A."/>
            <person name="Sun H.I."/>
            <person name="Brettin T."/>
            <person name="Detter J.C."/>
            <person name="Han C."/>
            <person name="Larimer F."/>
            <person name="Land M."/>
            <person name="Hauser L."/>
            <person name="Markowitz V."/>
            <person name="Cheng J.F."/>
            <person name="Hugenholtz P."/>
            <person name="Woyke T."/>
            <person name="Wu D."/>
            <person name="Steenblock K."/>
            <person name="Schneider S."/>
            <person name="Pukall R."/>
            <person name="Goeker M."/>
            <person name="Klenk H.P."/>
            <person name="Eisen J.A."/>
        </authorList>
    </citation>
    <scope>NUCLEOTIDE SEQUENCE [LARGE SCALE GENOMIC DNA]</scope>
    <source>
        <strain evidence="9">ATCC 49802 / DSM 20745 / S 6022</strain>
    </source>
</reference>
<dbReference type="GO" id="GO:0008324">
    <property type="term" value="F:monoatomic cation transmembrane transporter activity"/>
    <property type="evidence" value="ECO:0007669"/>
    <property type="project" value="InterPro"/>
</dbReference>
<organism evidence="8 9">
    <name type="scientific">Sphaerobacter thermophilus (strain ATCC 49802 / DSM 20745 / KCCM 41009 / NCIMB 13125 / S 6022)</name>
    <dbReference type="NCBI Taxonomy" id="479434"/>
    <lineage>
        <taxon>Bacteria</taxon>
        <taxon>Pseudomonadati</taxon>
        <taxon>Thermomicrobiota</taxon>
        <taxon>Thermomicrobia</taxon>
        <taxon>Sphaerobacterales</taxon>
        <taxon>Sphaerobacterineae</taxon>
        <taxon>Sphaerobacteraceae</taxon>
        <taxon>Sphaerobacter</taxon>
    </lineage>
</organism>
<dbReference type="Pfam" id="PF01899">
    <property type="entry name" value="MNHE"/>
    <property type="match status" value="1"/>
</dbReference>
<evidence type="ECO:0000256" key="7">
    <source>
        <dbReference type="SAM" id="Phobius"/>
    </source>
</evidence>
<dbReference type="InParanoid" id="D1C3F4"/>
<evidence type="ECO:0000313" key="9">
    <source>
        <dbReference type="Proteomes" id="UP000002027"/>
    </source>
</evidence>
<comment type="similarity">
    <text evidence="2">Belongs to the CPA3 antiporters (TC 2.A.63) subunit E family.</text>
</comment>
<keyword evidence="9" id="KW-1185">Reference proteome</keyword>
<dbReference type="HOGENOM" id="CLU_086615_4_0_0"/>
<accession>D1C3F4</accession>
<dbReference type="KEGG" id="sti:Sthe_1336"/>
<dbReference type="eggNOG" id="COG1863">
    <property type="taxonomic scope" value="Bacteria"/>
</dbReference>
<evidence type="ECO:0000256" key="4">
    <source>
        <dbReference type="ARBA" id="ARBA00022692"/>
    </source>
</evidence>
<dbReference type="STRING" id="479434.Sthe_1336"/>